<name>A0A0F9TME4_9ZZZZ</name>
<sequence length="106" mass="11855">MADKQKRTLSFADTPSNERTPDDETIKSLVAHVKRLEFNITAFIARVKHIQFDVNAENAALWMLDWENEILDGDLRDEEDDAVEDTPISRGTVRPPGTDTGGSVQA</sequence>
<evidence type="ECO:0000256" key="1">
    <source>
        <dbReference type="SAM" id="MobiDB-lite"/>
    </source>
</evidence>
<organism evidence="2">
    <name type="scientific">marine sediment metagenome</name>
    <dbReference type="NCBI Taxonomy" id="412755"/>
    <lineage>
        <taxon>unclassified sequences</taxon>
        <taxon>metagenomes</taxon>
        <taxon>ecological metagenomes</taxon>
    </lineage>
</organism>
<dbReference type="EMBL" id="LAZR01000299">
    <property type="protein sequence ID" value="KKN76112.1"/>
    <property type="molecule type" value="Genomic_DNA"/>
</dbReference>
<feature type="region of interest" description="Disordered" evidence="1">
    <location>
        <begin position="1"/>
        <end position="24"/>
    </location>
</feature>
<accession>A0A0F9TME4</accession>
<gene>
    <name evidence="2" type="ORF">LCGC14_0373070</name>
</gene>
<reference evidence="2" key="1">
    <citation type="journal article" date="2015" name="Nature">
        <title>Complex archaea that bridge the gap between prokaryotes and eukaryotes.</title>
        <authorList>
            <person name="Spang A."/>
            <person name="Saw J.H."/>
            <person name="Jorgensen S.L."/>
            <person name="Zaremba-Niedzwiedzka K."/>
            <person name="Martijn J."/>
            <person name="Lind A.E."/>
            <person name="van Eijk R."/>
            <person name="Schleper C."/>
            <person name="Guy L."/>
            <person name="Ettema T.J."/>
        </authorList>
    </citation>
    <scope>NUCLEOTIDE SEQUENCE</scope>
</reference>
<feature type="region of interest" description="Disordered" evidence="1">
    <location>
        <begin position="76"/>
        <end position="106"/>
    </location>
</feature>
<proteinExistence type="predicted"/>
<evidence type="ECO:0000313" key="2">
    <source>
        <dbReference type="EMBL" id="KKN76112.1"/>
    </source>
</evidence>
<dbReference type="AlphaFoldDB" id="A0A0F9TME4"/>
<protein>
    <submittedName>
        <fullName evidence="2">Uncharacterized protein</fullName>
    </submittedName>
</protein>
<comment type="caution">
    <text evidence="2">The sequence shown here is derived from an EMBL/GenBank/DDBJ whole genome shotgun (WGS) entry which is preliminary data.</text>
</comment>